<evidence type="ECO:0000313" key="2">
    <source>
        <dbReference type="Proteomes" id="UP000821845"/>
    </source>
</evidence>
<protein>
    <submittedName>
        <fullName evidence="1">Uncharacterized protein</fullName>
    </submittedName>
</protein>
<comment type="caution">
    <text evidence="1">The sequence shown here is derived from an EMBL/GenBank/DDBJ whole genome shotgun (WGS) entry which is preliminary data.</text>
</comment>
<evidence type="ECO:0000313" key="1">
    <source>
        <dbReference type="EMBL" id="KAH6936146.1"/>
    </source>
</evidence>
<reference evidence="1" key="1">
    <citation type="submission" date="2020-05" db="EMBL/GenBank/DDBJ databases">
        <title>Large-scale comparative analyses of tick genomes elucidate their genetic diversity and vector capacities.</title>
        <authorList>
            <person name="Jia N."/>
            <person name="Wang J."/>
            <person name="Shi W."/>
            <person name="Du L."/>
            <person name="Sun Y."/>
            <person name="Zhan W."/>
            <person name="Jiang J."/>
            <person name="Wang Q."/>
            <person name="Zhang B."/>
            <person name="Ji P."/>
            <person name="Sakyi L.B."/>
            <person name="Cui X."/>
            <person name="Yuan T."/>
            <person name="Jiang B."/>
            <person name="Yang W."/>
            <person name="Lam T.T.-Y."/>
            <person name="Chang Q."/>
            <person name="Ding S."/>
            <person name="Wang X."/>
            <person name="Zhu J."/>
            <person name="Ruan X."/>
            <person name="Zhao L."/>
            <person name="Wei J."/>
            <person name="Que T."/>
            <person name="Du C."/>
            <person name="Cheng J."/>
            <person name="Dai P."/>
            <person name="Han X."/>
            <person name="Huang E."/>
            <person name="Gao Y."/>
            <person name="Liu J."/>
            <person name="Shao H."/>
            <person name="Ye R."/>
            <person name="Li L."/>
            <person name="Wei W."/>
            <person name="Wang X."/>
            <person name="Wang C."/>
            <person name="Yang T."/>
            <person name="Huo Q."/>
            <person name="Li W."/>
            <person name="Guo W."/>
            <person name="Chen H."/>
            <person name="Zhou L."/>
            <person name="Ni X."/>
            <person name="Tian J."/>
            <person name="Zhou Y."/>
            <person name="Sheng Y."/>
            <person name="Liu T."/>
            <person name="Pan Y."/>
            <person name="Xia L."/>
            <person name="Li J."/>
            <person name="Zhao F."/>
            <person name="Cao W."/>
        </authorList>
    </citation>
    <scope>NUCLEOTIDE SEQUENCE</scope>
    <source>
        <strain evidence="1">Hyas-2018</strain>
    </source>
</reference>
<dbReference type="Proteomes" id="UP000821845">
    <property type="component" value="Chromosome 3"/>
</dbReference>
<keyword evidence="2" id="KW-1185">Reference proteome</keyword>
<gene>
    <name evidence="1" type="ORF">HPB50_014177</name>
</gene>
<accession>A0ACB7SQ31</accession>
<sequence length="111" mass="13009">MDERVVESRIDFYTRVLWRANSASLHLPRSQKKKARETRSGPNPRQNIVVVSTQRRIKADRYCRMPQLRNGEMIYEFNAYELAPYKTATDVIRGIPIEDGPEELDREIVNS</sequence>
<dbReference type="EMBL" id="CM023483">
    <property type="protein sequence ID" value="KAH6936146.1"/>
    <property type="molecule type" value="Genomic_DNA"/>
</dbReference>
<name>A0ACB7SQ31_HYAAI</name>
<proteinExistence type="predicted"/>
<organism evidence="1 2">
    <name type="scientific">Hyalomma asiaticum</name>
    <name type="common">Tick</name>
    <dbReference type="NCBI Taxonomy" id="266040"/>
    <lineage>
        <taxon>Eukaryota</taxon>
        <taxon>Metazoa</taxon>
        <taxon>Ecdysozoa</taxon>
        <taxon>Arthropoda</taxon>
        <taxon>Chelicerata</taxon>
        <taxon>Arachnida</taxon>
        <taxon>Acari</taxon>
        <taxon>Parasitiformes</taxon>
        <taxon>Ixodida</taxon>
        <taxon>Ixodoidea</taxon>
        <taxon>Ixodidae</taxon>
        <taxon>Hyalomminae</taxon>
        <taxon>Hyalomma</taxon>
    </lineage>
</organism>